<organism evidence="4 5">
    <name type="scientific">Salarchaeum japonicum</name>
    <dbReference type="NCBI Taxonomy" id="555573"/>
    <lineage>
        <taxon>Archaea</taxon>
        <taxon>Methanobacteriati</taxon>
        <taxon>Methanobacteriota</taxon>
        <taxon>Stenosarchaea group</taxon>
        <taxon>Halobacteria</taxon>
        <taxon>Halobacteriales</taxon>
        <taxon>Halobacteriaceae</taxon>
    </lineage>
</organism>
<dbReference type="Proteomes" id="UP001500194">
    <property type="component" value="Unassembled WGS sequence"/>
</dbReference>
<evidence type="ECO:0000313" key="4">
    <source>
        <dbReference type="EMBL" id="GAA0643953.1"/>
    </source>
</evidence>
<dbReference type="InterPro" id="IPR050625">
    <property type="entry name" value="ParA/MinD_ATPase"/>
</dbReference>
<comment type="caution">
    <text evidence="4">The sequence shown here is derived from an EMBL/GenBank/DDBJ whole genome shotgun (WGS) entry which is preliminary data.</text>
</comment>
<dbReference type="InterPro" id="IPR002586">
    <property type="entry name" value="CobQ/CobB/MinD/ParA_Nub-bd_dom"/>
</dbReference>
<dbReference type="RefSeq" id="WP_227262054.1">
    <property type="nucleotide sequence ID" value="NZ_BAAADU010000002.1"/>
</dbReference>
<dbReference type="GO" id="GO:0005524">
    <property type="term" value="F:ATP binding"/>
    <property type="evidence" value="ECO:0007669"/>
    <property type="project" value="UniProtKB-KW"/>
</dbReference>
<dbReference type="AlphaFoldDB" id="A0AAV3SYP2"/>
<protein>
    <recommendedName>
        <fullName evidence="3">CobQ/CobB/MinD/ParA nucleotide binding domain-containing protein</fullName>
    </recommendedName>
</protein>
<accession>A0AAV3SYP2</accession>
<dbReference type="GO" id="GO:0005829">
    <property type="term" value="C:cytosol"/>
    <property type="evidence" value="ECO:0007669"/>
    <property type="project" value="TreeGrafter"/>
</dbReference>
<dbReference type="EMBL" id="BAAADU010000002">
    <property type="protein sequence ID" value="GAA0643953.1"/>
    <property type="molecule type" value="Genomic_DNA"/>
</dbReference>
<dbReference type="GO" id="GO:0009898">
    <property type="term" value="C:cytoplasmic side of plasma membrane"/>
    <property type="evidence" value="ECO:0007669"/>
    <property type="project" value="TreeGrafter"/>
</dbReference>
<dbReference type="PANTHER" id="PTHR43384:SF6">
    <property type="entry name" value="SEPTUM SITE-DETERMINING PROTEIN MIND HOMOLOG, CHLOROPLASTIC"/>
    <property type="match status" value="1"/>
</dbReference>
<dbReference type="Pfam" id="PF01656">
    <property type="entry name" value="CbiA"/>
    <property type="match status" value="1"/>
</dbReference>
<name>A0AAV3SYP2_9EURY</name>
<evidence type="ECO:0000313" key="5">
    <source>
        <dbReference type="Proteomes" id="UP001500194"/>
    </source>
</evidence>
<keyword evidence="1" id="KW-0547">Nucleotide-binding</keyword>
<reference evidence="4 5" key="1">
    <citation type="journal article" date="2019" name="Int. J. Syst. Evol. Microbiol.">
        <title>The Global Catalogue of Microorganisms (GCM) 10K type strain sequencing project: providing services to taxonomists for standard genome sequencing and annotation.</title>
        <authorList>
            <consortium name="The Broad Institute Genomics Platform"/>
            <consortium name="The Broad Institute Genome Sequencing Center for Infectious Disease"/>
            <person name="Wu L."/>
            <person name="Ma J."/>
        </authorList>
    </citation>
    <scope>NUCLEOTIDE SEQUENCE [LARGE SCALE GENOMIC DNA]</scope>
    <source>
        <strain evidence="4 5">JCM 16327</strain>
    </source>
</reference>
<evidence type="ECO:0000256" key="1">
    <source>
        <dbReference type="ARBA" id="ARBA00022741"/>
    </source>
</evidence>
<evidence type="ECO:0000259" key="3">
    <source>
        <dbReference type="Pfam" id="PF01656"/>
    </source>
</evidence>
<dbReference type="GO" id="GO:0051782">
    <property type="term" value="P:negative regulation of cell division"/>
    <property type="evidence" value="ECO:0007669"/>
    <property type="project" value="TreeGrafter"/>
</dbReference>
<dbReference type="SUPFAM" id="SSF52540">
    <property type="entry name" value="P-loop containing nucleoside triphosphate hydrolases"/>
    <property type="match status" value="1"/>
</dbReference>
<sequence length="207" mass="21673">MRRYLESPDPEFKWEADPAGGVLAVTGGKGGTGKTTTTLGLAAAYARQRRRPTVVDADRDMPNLAIAADTAGVTGIDVVANRGGRPIDDLLPRHPRGPVLADCPAGAGPDAVTPLRRADRAVLVTTRDREAIEDAVKTAELARAVNTPIAGVVVTRHHTVPDGLTATLDTTTAVAIPERDPPLKNADATAAYDALAAALQPRRSPRE</sequence>
<dbReference type="Gene3D" id="3.40.50.300">
    <property type="entry name" value="P-loop containing nucleotide triphosphate hydrolases"/>
    <property type="match status" value="2"/>
</dbReference>
<evidence type="ECO:0000256" key="2">
    <source>
        <dbReference type="ARBA" id="ARBA00022840"/>
    </source>
</evidence>
<gene>
    <name evidence="4" type="ORF">GCM10009019_02250</name>
</gene>
<dbReference type="GeneID" id="68572666"/>
<keyword evidence="2" id="KW-0067">ATP-binding</keyword>
<dbReference type="InterPro" id="IPR027417">
    <property type="entry name" value="P-loop_NTPase"/>
</dbReference>
<feature type="domain" description="CobQ/CobB/MinD/ParA nucleotide binding" evidence="3">
    <location>
        <begin position="23"/>
        <end position="158"/>
    </location>
</feature>
<keyword evidence="5" id="KW-1185">Reference proteome</keyword>
<dbReference type="PANTHER" id="PTHR43384">
    <property type="entry name" value="SEPTUM SITE-DETERMINING PROTEIN MIND HOMOLOG, CHLOROPLASTIC-RELATED"/>
    <property type="match status" value="1"/>
</dbReference>
<dbReference type="GO" id="GO:0016887">
    <property type="term" value="F:ATP hydrolysis activity"/>
    <property type="evidence" value="ECO:0007669"/>
    <property type="project" value="TreeGrafter"/>
</dbReference>
<proteinExistence type="predicted"/>